<sequence>MSSRVLLWGAVPRRLAALPLWIARLMRCSSVSFQTSKLNSKTFLKQSGSEIMYAPAPEWEYELGLWGFCSTAATGSQQCVSRCNLEP</sequence>
<protein>
    <submittedName>
        <fullName evidence="1">Uncharacterized protein</fullName>
    </submittedName>
</protein>
<reference evidence="1 2" key="1">
    <citation type="journal article" date="2022" name="Genome Biol. Evol.">
        <title>The Spruce Budworm Genome: Reconstructing the Evolutionary History of Antifreeze Proteins.</title>
        <authorList>
            <person name="Beliveau C."/>
            <person name="Gagne P."/>
            <person name="Picq S."/>
            <person name="Vernygora O."/>
            <person name="Keeling C.I."/>
            <person name="Pinkney K."/>
            <person name="Doucet D."/>
            <person name="Wen F."/>
            <person name="Johnston J.S."/>
            <person name="Maaroufi H."/>
            <person name="Boyle B."/>
            <person name="Laroche J."/>
            <person name="Dewar K."/>
            <person name="Juretic N."/>
            <person name="Blackburn G."/>
            <person name="Nisole A."/>
            <person name="Brunet B."/>
            <person name="Brandao M."/>
            <person name="Lumley L."/>
            <person name="Duan J."/>
            <person name="Quan G."/>
            <person name="Lucarotti C.J."/>
            <person name="Roe A.D."/>
            <person name="Sperling F.A.H."/>
            <person name="Levesque R.C."/>
            <person name="Cusson M."/>
        </authorList>
    </citation>
    <scope>NUCLEOTIDE SEQUENCE [LARGE SCALE GENOMIC DNA]</scope>
    <source>
        <strain evidence="1">Glfc:IPQL:Cfum</strain>
    </source>
</reference>
<accession>A0ACC0KYG2</accession>
<organism evidence="1 2">
    <name type="scientific">Choristoneura fumiferana</name>
    <name type="common">Spruce budworm moth</name>
    <name type="synonym">Archips fumiferana</name>
    <dbReference type="NCBI Taxonomy" id="7141"/>
    <lineage>
        <taxon>Eukaryota</taxon>
        <taxon>Metazoa</taxon>
        <taxon>Ecdysozoa</taxon>
        <taxon>Arthropoda</taxon>
        <taxon>Hexapoda</taxon>
        <taxon>Insecta</taxon>
        <taxon>Pterygota</taxon>
        <taxon>Neoptera</taxon>
        <taxon>Endopterygota</taxon>
        <taxon>Lepidoptera</taxon>
        <taxon>Glossata</taxon>
        <taxon>Ditrysia</taxon>
        <taxon>Tortricoidea</taxon>
        <taxon>Tortricidae</taxon>
        <taxon>Tortricinae</taxon>
        <taxon>Choristoneura</taxon>
    </lineage>
</organism>
<evidence type="ECO:0000313" key="2">
    <source>
        <dbReference type="Proteomes" id="UP001064048"/>
    </source>
</evidence>
<comment type="caution">
    <text evidence="1">The sequence shown here is derived from an EMBL/GenBank/DDBJ whole genome shotgun (WGS) entry which is preliminary data.</text>
</comment>
<dbReference type="Proteomes" id="UP001064048">
    <property type="component" value="Chromosome 27"/>
</dbReference>
<evidence type="ECO:0000313" key="1">
    <source>
        <dbReference type="EMBL" id="KAI8441543.1"/>
    </source>
</evidence>
<gene>
    <name evidence="1" type="ORF">MSG28_015129</name>
</gene>
<proteinExistence type="predicted"/>
<dbReference type="EMBL" id="CM046127">
    <property type="protein sequence ID" value="KAI8441543.1"/>
    <property type="molecule type" value="Genomic_DNA"/>
</dbReference>
<name>A0ACC0KYG2_CHOFU</name>
<keyword evidence="2" id="KW-1185">Reference proteome</keyword>